<evidence type="ECO:0000313" key="2">
    <source>
        <dbReference type="EMBL" id="QIZ07180.1"/>
    </source>
</evidence>
<feature type="transmembrane region" description="Helical" evidence="1">
    <location>
        <begin position="145"/>
        <end position="171"/>
    </location>
</feature>
<feature type="transmembrane region" description="Helical" evidence="1">
    <location>
        <begin position="177"/>
        <end position="195"/>
    </location>
</feature>
<organism evidence="2 3">
    <name type="scientific">Priestia megaterium</name>
    <name type="common">Bacillus megaterium</name>
    <dbReference type="NCBI Taxonomy" id="1404"/>
    <lineage>
        <taxon>Bacteria</taxon>
        <taxon>Bacillati</taxon>
        <taxon>Bacillota</taxon>
        <taxon>Bacilli</taxon>
        <taxon>Bacillales</taxon>
        <taxon>Bacillaceae</taxon>
        <taxon>Priestia</taxon>
    </lineage>
</organism>
<dbReference type="AlphaFoldDB" id="A0A6H1P0S3"/>
<feature type="transmembrane region" description="Helical" evidence="1">
    <location>
        <begin position="25"/>
        <end position="51"/>
    </location>
</feature>
<feature type="transmembrane region" description="Helical" evidence="1">
    <location>
        <begin position="75"/>
        <end position="94"/>
    </location>
</feature>
<gene>
    <name evidence="2" type="ORF">HFZ78_11045</name>
</gene>
<dbReference type="Proteomes" id="UP000501868">
    <property type="component" value="Chromosome"/>
</dbReference>
<dbReference type="InterPro" id="IPR006938">
    <property type="entry name" value="DUF624"/>
</dbReference>
<accession>A0A6H1P0S3</accession>
<evidence type="ECO:0000256" key="1">
    <source>
        <dbReference type="SAM" id="Phobius"/>
    </source>
</evidence>
<protein>
    <submittedName>
        <fullName evidence="2">YesL family protein</fullName>
    </submittedName>
</protein>
<reference evidence="2 3" key="2">
    <citation type="submission" date="2020-04" db="EMBL/GenBank/DDBJ databases">
        <authorList>
            <person name="Fomenkov A."/>
            <person name="Anton B.P."/>
            <person name="Roberts R.J."/>
        </authorList>
    </citation>
    <scope>NUCLEOTIDE SEQUENCE [LARGE SCALE GENOMIC DNA]</scope>
    <source>
        <strain evidence="2 3">S2</strain>
    </source>
</reference>
<reference evidence="2 3" key="1">
    <citation type="submission" date="2020-04" db="EMBL/GenBank/DDBJ databases">
        <title>Genome-Wide Identification of 5-Methylcytosine Sites in Bacterial Genomes By High-Throughput Sequencing of MspJI Restriction Fragments.</title>
        <authorList>
            <person name="Wu V."/>
        </authorList>
    </citation>
    <scope>NUCLEOTIDE SEQUENCE [LARGE SCALE GENOMIC DNA]</scope>
    <source>
        <strain evidence="2 3">S2</strain>
    </source>
</reference>
<dbReference type="Pfam" id="PF04854">
    <property type="entry name" value="DUF624"/>
    <property type="match status" value="1"/>
</dbReference>
<name>A0A6H1P0S3_PRIMG</name>
<keyword evidence="1" id="KW-0812">Transmembrane</keyword>
<keyword evidence="1" id="KW-0472">Membrane</keyword>
<proteinExistence type="predicted"/>
<feature type="transmembrane region" description="Helical" evidence="1">
    <location>
        <begin position="109"/>
        <end position="133"/>
    </location>
</feature>
<sequence length="214" mass="24819">MEWKGILGLIFRTCEWIMLLAYLNILWILFTLLGAVAFGIFPATAAMFAVIRKWLIGKNDIPVFKTFWNYYRAEFFKTNVLGLMFFITGLILYLDFKIIDFQNELINRIFMIVTFLFTSIYTVILIYIFPVFVHYDLKLLQYVKNAFLIGVANPIRTALMVLCLITAYFMLRMVPGLLPFFSGSLLSILLMTFAYQSINKIERTKNNLAASNDG</sequence>
<dbReference type="EMBL" id="CP051128">
    <property type="protein sequence ID" value="QIZ07180.1"/>
    <property type="molecule type" value="Genomic_DNA"/>
</dbReference>
<keyword evidence="1" id="KW-1133">Transmembrane helix</keyword>
<evidence type="ECO:0000313" key="3">
    <source>
        <dbReference type="Proteomes" id="UP000501868"/>
    </source>
</evidence>